<dbReference type="GO" id="GO:0061578">
    <property type="term" value="F:K63-linked deubiquitinase activity"/>
    <property type="evidence" value="ECO:0007669"/>
    <property type="project" value="InterPro"/>
</dbReference>
<keyword evidence="8" id="KW-0482">Metalloprotease</keyword>
<dbReference type="GO" id="GO:0140492">
    <property type="term" value="F:metal-dependent deubiquitinase activity"/>
    <property type="evidence" value="ECO:0007669"/>
    <property type="project" value="InterPro"/>
</dbReference>
<gene>
    <name evidence="11" type="ORF">Sango_0027300</name>
</gene>
<name>A0AAE1XDN6_9LAMI</name>
<comment type="cofactor">
    <cofactor evidence="1">
        <name>Zn(2+)</name>
        <dbReference type="ChEBI" id="CHEBI:29105"/>
    </cofactor>
</comment>
<evidence type="ECO:0000313" key="12">
    <source>
        <dbReference type="Proteomes" id="UP001289374"/>
    </source>
</evidence>
<dbReference type="EMBL" id="JACGWL010000001">
    <property type="protein sequence ID" value="KAK4409543.1"/>
    <property type="molecule type" value="Genomic_DNA"/>
</dbReference>
<dbReference type="Gene3D" id="3.40.140.10">
    <property type="entry name" value="Cytidine Deaminase, domain 2"/>
    <property type="match status" value="1"/>
</dbReference>
<dbReference type="Pfam" id="PF08969">
    <property type="entry name" value="USP8_dimer"/>
    <property type="match status" value="1"/>
</dbReference>
<feature type="region of interest" description="Disordered" evidence="9">
    <location>
        <begin position="343"/>
        <end position="387"/>
    </location>
</feature>
<dbReference type="GO" id="GO:0046872">
    <property type="term" value="F:metal ion binding"/>
    <property type="evidence" value="ECO:0007669"/>
    <property type="project" value="UniProtKB-KW"/>
</dbReference>
<keyword evidence="3" id="KW-0645">Protease</keyword>
<dbReference type="Pfam" id="PF01398">
    <property type="entry name" value="JAB"/>
    <property type="match status" value="1"/>
</dbReference>
<evidence type="ECO:0000256" key="5">
    <source>
        <dbReference type="ARBA" id="ARBA00022786"/>
    </source>
</evidence>
<comment type="caution">
    <text evidence="11">The sequence shown here is derived from an EMBL/GenBank/DDBJ whole genome shotgun (WGS) entry which is preliminary data.</text>
</comment>
<dbReference type="GO" id="GO:0016020">
    <property type="term" value="C:membrane"/>
    <property type="evidence" value="ECO:0007669"/>
    <property type="project" value="TreeGrafter"/>
</dbReference>
<evidence type="ECO:0000256" key="7">
    <source>
        <dbReference type="ARBA" id="ARBA00022833"/>
    </source>
</evidence>
<dbReference type="GO" id="GO:0005768">
    <property type="term" value="C:endosome"/>
    <property type="evidence" value="ECO:0007669"/>
    <property type="project" value="TreeGrafter"/>
</dbReference>
<dbReference type="GO" id="GO:0071108">
    <property type="term" value="P:protein K48-linked deubiquitination"/>
    <property type="evidence" value="ECO:0007669"/>
    <property type="project" value="TreeGrafter"/>
</dbReference>
<dbReference type="SMART" id="SM00232">
    <property type="entry name" value="JAB_MPN"/>
    <property type="match status" value="1"/>
</dbReference>
<keyword evidence="5" id="KW-0833">Ubl conjugation pathway</keyword>
<dbReference type="CDD" id="cd08066">
    <property type="entry name" value="MPN_AMSH_like"/>
    <property type="match status" value="1"/>
</dbReference>
<dbReference type="SUPFAM" id="SSF102712">
    <property type="entry name" value="JAB1/MPN domain"/>
    <property type="match status" value="1"/>
</dbReference>
<feature type="region of interest" description="Disordered" evidence="9">
    <location>
        <begin position="22"/>
        <end position="50"/>
    </location>
</feature>
<feature type="domain" description="MPN" evidence="10">
    <location>
        <begin position="455"/>
        <end position="585"/>
    </location>
</feature>
<dbReference type="PANTHER" id="PTHR12947">
    <property type="entry name" value="AMSH-LIKE PROTEASE"/>
    <property type="match status" value="1"/>
</dbReference>
<dbReference type="Gene3D" id="1.20.58.80">
    <property type="entry name" value="Phosphotransferase system, lactose/cellobiose-type IIA subunit"/>
    <property type="match status" value="1"/>
</dbReference>
<comment type="similarity">
    <text evidence="2">Belongs to the peptidase M67C family.</text>
</comment>
<evidence type="ECO:0000256" key="1">
    <source>
        <dbReference type="ARBA" id="ARBA00001947"/>
    </source>
</evidence>
<evidence type="ECO:0000259" key="10">
    <source>
        <dbReference type="PROSITE" id="PS50249"/>
    </source>
</evidence>
<evidence type="ECO:0000256" key="8">
    <source>
        <dbReference type="ARBA" id="ARBA00023049"/>
    </source>
</evidence>
<dbReference type="InterPro" id="IPR015063">
    <property type="entry name" value="USP8_dimer"/>
</dbReference>
<accession>A0AAE1XDN6</accession>
<dbReference type="GO" id="GO:0006508">
    <property type="term" value="P:proteolysis"/>
    <property type="evidence" value="ECO:0007669"/>
    <property type="project" value="UniProtKB-KW"/>
</dbReference>
<dbReference type="InterPro" id="IPR037518">
    <property type="entry name" value="MPN"/>
</dbReference>
<reference evidence="11" key="1">
    <citation type="submission" date="2020-06" db="EMBL/GenBank/DDBJ databases">
        <authorList>
            <person name="Li T."/>
            <person name="Hu X."/>
            <person name="Zhang T."/>
            <person name="Song X."/>
            <person name="Zhang H."/>
            <person name="Dai N."/>
            <person name="Sheng W."/>
            <person name="Hou X."/>
            <person name="Wei L."/>
        </authorList>
    </citation>
    <scope>NUCLEOTIDE SEQUENCE</scope>
    <source>
        <strain evidence="11">K16</strain>
        <tissue evidence="11">Leaf</tissue>
    </source>
</reference>
<protein>
    <submittedName>
        <fullName evidence="11">AMSH-like ubiquitin thioesterase 1</fullName>
    </submittedName>
</protein>
<keyword evidence="7" id="KW-0862">Zinc</keyword>
<dbReference type="GO" id="GO:0070536">
    <property type="term" value="P:protein K63-linked deubiquitination"/>
    <property type="evidence" value="ECO:0007669"/>
    <property type="project" value="InterPro"/>
</dbReference>
<evidence type="ECO:0000256" key="9">
    <source>
        <dbReference type="SAM" id="MobiDB-lite"/>
    </source>
</evidence>
<keyword evidence="6" id="KW-0378">Hydrolase</keyword>
<organism evidence="11 12">
    <name type="scientific">Sesamum angolense</name>
    <dbReference type="NCBI Taxonomy" id="2727404"/>
    <lineage>
        <taxon>Eukaryota</taxon>
        <taxon>Viridiplantae</taxon>
        <taxon>Streptophyta</taxon>
        <taxon>Embryophyta</taxon>
        <taxon>Tracheophyta</taxon>
        <taxon>Spermatophyta</taxon>
        <taxon>Magnoliopsida</taxon>
        <taxon>eudicotyledons</taxon>
        <taxon>Gunneridae</taxon>
        <taxon>Pentapetalae</taxon>
        <taxon>asterids</taxon>
        <taxon>lamiids</taxon>
        <taxon>Lamiales</taxon>
        <taxon>Pedaliaceae</taxon>
        <taxon>Sesamum</taxon>
    </lineage>
</organism>
<reference evidence="11" key="2">
    <citation type="journal article" date="2024" name="Plant">
        <title>Genomic evolution and insights into agronomic trait innovations of Sesamum species.</title>
        <authorList>
            <person name="Miao H."/>
            <person name="Wang L."/>
            <person name="Qu L."/>
            <person name="Liu H."/>
            <person name="Sun Y."/>
            <person name="Le M."/>
            <person name="Wang Q."/>
            <person name="Wei S."/>
            <person name="Zheng Y."/>
            <person name="Lin W."/>
            <person name="Duan Y."/>
            <person name="Cao H."/>
            <person name="Xiong S."/>
            <person name="Wang X."/>
            <person name="Wei L."/>
            <person name="Li C."/>
            <person name="Ma Q."/>
            <person name="Ju M."/>
            <person name="Zhao R."/>
            <person name="Li G."/>
            <person name="Mu C."/>
            <person name="Tian Q."/>
            <person name="Mei H."/>
            <person name="Zhang T."/>
            <person name="Gao T."/>
            <person name="Zhang H."/>
        </authorList>
    </citation>
    <scope>NUCLEOTIDE SEQUENCE</scope>
    <source>
        <strain evidence="11">K16</strain>
    </source>
</reference>
<evidence type="ECO:0000256" key="2">
    <source>
        <dbReference type="ARBA" id="ARBA00010981"/>
    </source>
</evidence>
<evidence type="ECO:0000313" key="11">
    <source>
        <dbReference type="EMBL" id="KAK4409543.1"/>
    </source>
</evidence>
<evidence type="ECO:0000256" key="3">
    <source>
        <dbReference type="ARBA" id="ARBA00022670"/>
    </source>
</evidence>
<dbReference type="PANTHER" id="PTHR12947:SF19">
    <property type="entry name" value="AMSH-LIKE UBIQUITIN THIOESTERASE 1"/>
    <property type="match status" value="1"/>
</dbReference>
<proteinExistence type="inferred from homology"/>
<sequence>MLIVNPYLHLPWPFLGSLPPFSEPSNSKKSPYPATQRKRGEISPLTKMTARSSAGGRINISATTKKIDVDNRISLLFYYRIADNILKQVCWKIPGICARVHIIRIKQTVKRVSDDFLQLLYRCALYQILDVGTLQTPALSCLDLLLKFGASEVGFGKADIFREENNIVDLYVMLLRFSSLVTETIPCHRDYRTSPQGNKLYLKRKLITALAELEELKPAVQAKLQELHSKQIFYQLNKQQKSSQNDVLESSVEWPATKQNWNGFSTSKRLDPVTRTRGYQGPKVLSLTRPVEDHFRRISLSIPRPKEETLSKHSILGPNGLRGQWQPPCNYKVQYPSNIDLAPLHIPRDGNTQQSIKDGTMMRDDGNSEQERSSLESVVQPKNDNDLIKEPNSLISFETVESCLQTEIIRQPSPPPLLADVQDLNPISTPATQTEFGLENDPGDTLVCSEDPLQLHISTTLMDSFMKLAKSNTDKNLETCGVLAGSLRNRKFYITALIIPKQESTSDSCQTTNEEEIYEVQDKQSLFPLGWIHTHPTQSCFMSSIDVHTHYSYQIMLPESIAIVMAPRDSSRKHGIFRLTSGGMTVIRQCPRRGFHSHDPPSDVEAIPGFGFLSDSNTERSECIVLLYISVWKTGSVANDVDERESWGEVHSCLKCKRKGCGFFEWEDPPMCEKARAIIPGLLKKINAMKERLK</sequence>
<dbReference type="AlphaFoldDB" id="A0AAE1XDN6"/>
<evidence type="ECO:0000256" key="4">
    <source>
        <dbReference type="ARBA" id="ARBA00022723"/>
    </source>
</evidence>
<dbReference type="PROSITE" id="PS50249">
    <property type="entry name" value="MPN"/>
    <property type="match status" value="1"/>
</dbReference>
<dbReference type="Proteomes" id="UP001289374">
    <property type="component" value="Unassembled WGS sequence"/>
</dbReference>
<dbReference type="InterPro" id="IPR044098">
    <property type="entry name" value="STAMBP/STALP-like_MPN"/>
</dbReference>
<evidence type="ECO:0000256" key="6">
    <source>
        <dbReference type="ARBA" id="ARBA00022801"/>
    </source>
</evidence>
<feature type="compositionally biased region" description="Basic and acidic residues" evidence="9">
    <location>
        <begin position="360"/>
        <end position="374"/>
    </location>
</feature>
<keyword evidence="4" id="KW-0479">Metal-binding</keyword>
<keyword evidence="12" id="KW-1185">Reference proteome</keyword>
<dbReference type="InterPro" id="IPR000555">
    <property type="entry name" value="JAMM/MPN+_dom"/>
</dbReference>